<evidence type="ECO:0000256" key="13">
    <source>
        <dbReference type="ARBA" id="ARBA00041871"/>
    </source>
</evidence>
<keyword evidence="9" id="KW-0472">Membrane</keyword>
<keyword evidence="11" id="KW-0379">Hydroxylation</keyword>
<keyword evidence="8" id="KW-1133">Transmembrane helix</keyword>
<evidence type="ECO:0000256" key="5">
    <source>
        <dbReference type="ARBA" id="ARBA00022692"/>
    </source>
</evidence>
<dbReference type="AlphaFoldDB" id="S8D0E5"/>
<dbReference type="InterPro" id="IPR001611">
    <property type="entry name" value="Leu-rich_rpt"/>
</dbReference>
<sequence>MENYIFLPLLLHITLADSAVVSIGGGGSVWIGGGGFSPLTPNNASPGTLTSTAAKSAYVALQAWKSAITDDPLGILRSWVGPNVCAYKGVFCADSQDYLGNPTGRVVVAAVDLNHAYLQGTLVKELAFLSDLSLLHLNTNRFSGSVPSSFRDLTSLTELDLSNNRLSGGFPAAVLYMPSLIYLDFRYNNFSGAIPEELFDRKLDAIFLNNNLFEGELPQNLGNSPASVINLANNRFSGTIPFSFSYMGIKEILFLNNRLTGCIPEGIGMWTDLQVLDVSYNSLAGHLPDSLSCLTGIEVLNLGNNRLSGELPNLLCSLKNLLNLTVAANFFSGFNQECDRLSIGFDFSFNCIPGRVMQRPQPQCTAIPGGGLSCLRIPTAKSLVCGTLLDVGVGVGIGIGVPPVVPSIP</sequence>
<dbReference type="OrthoDB" id="676979at2759"/>
<keyword evidence="6 14" id="KW-0732">Signal</keyword>
<dbReference type="PRINTS" id="PR00019">
    <property type="entry name" value="LEURICHRPT"/>
</dbReference>
<feature type="signal peptide" evidence="14">
    <location>
        <begin position="1"/>
        <end position="18"/>
    </location>
</feature>
<dbReference type="GO" id="GO:0071555">
    <property type="term" value="P:cell wall organization"/>
    <property type="evidence" value="ECO:0007669"/>
    <property type="project" value="UniProtKB-KW"/>
</dbReference>
<keyword evidence="3" id="KW-0964">Secreted</keyword>
<keyword evidence="12" id="KW-0961">Cell wall biogenesis/degradation</keyword>
<keyword evidence="7" id="KW-0677">Repeat</keyword>
<comment type="caution">
    <text evidence="16">The sequence shown here is derived from an EMBL/GenBank/DDBJ whole genome shotgun (WGS) entry which is preliminary data.</text>
</comment>
<dbReference type="InterPro" id="IPR032675">
    <property type="entry name" value="LRR_dom_sf"/>
</dbReference>
<evidence type="ECO:0000313" key="16">
    <source>
        <dbReference type="EMBL" id="EPS73249.1"/>
    </source>
</evidence>
<dbReference type="EMBL" id="AUSU01000502">
    <property type="protein sequence ID" value="EPS73249.1"/>
    <property type="molecule type" value="Genomic_DNA"/>
</dbReference>
<proteinExistence type="predicted"/>
<keyword evidence="4" id="KW-0433">Leucine-rich repeat</keyword>
<evidence type="ECO:0000256" key="12">
    <source>
        <dbReference type="ARBA" id="ARBA00023316"/>
    </source>
</evidence>
<feature type="domain" description="Leucine-rich repeat-containing N-terminal plant-type" evidence="15">
    <location>
        <begin position="60"/>
        <end position="92"/>
    </location>
</feature>
<dbReference type="PANTHER" id="PTHR32093">
    <property type="entry name" value="LEUCINE-RICH REPEAT EXTENSIN-LIKE PROTEIN 3-RELATED"/>
    <property type="match status" value="1"/>
</dbReference>
<name>S8D0E5_9LAMI</name>
<dbReference type="SMART" id="SM00369">
    <property type="entry name" value="LRR_TYP"/>
    <property type="match status" value="4"/>
</dbReference>
<evidence type="ECO:0000256" key="6">
    <source>
        <dbReference type="ARBA" id="ARBA00022729"/>
    </source>
</evidence>
<evidence type="ECO:0000256" key="3">
    <source>
        <dbReference type="ARBA" id="ARBA00022525"/>
    </source>
</evidence>
<evidence type="ECO:0000256" key="14">
    <source>
        <dbReference type="SAM" id="SignalP"/>
    </source>
</evidence>
<dbReference type="Gene3D" id="3.80.10.10">
    <property type="entry name" value="Ribonuclease Inhibitor"/>
    <property type="match status" value="2"/>
</dbReference>
<evidence type="ECO:0000256" key="10">
    <source>
        <dbReference type="ARBA" id="ARBA00023180"/>
    </source>
</evidence>
<dbReference type="InterPro" id="IPR051582">
    <property type="entry name" value="LRR_extensin-like_regulator"/>
</dbReference>
<evidence type="ECO:0000259" key="15">
    <source>
        <dbReference type="Pfam" id="PF08263"/>
    </source>
</evidence>
<keyword evidence="2" id="KW-0134">Cell wall</keyword>
<evidence type="ECO:0000313" key="17">
    <source>
        <dbReference type="Proteomes" id="UP000015453"/>
    </source>
</evidence>
<dbReference type="SUPFAM" id="SSF52058">
    <property type="entry name" value="L domain-like"/>
    <property type="match status" value="1"/>
</dbReference>
<dbReference type="Pfam" id="PF08263">
    <property type="entry name" value="LRRNT_2"/>
    <property type="match status" value="1"/>
</dbReference>
<evidence type="ECO:0000256" key="8">
    <source>
        <dbReference type="ARBA" id="ARBA00022989"/>
    </source>
</evidence>
<evidence type="ECO:0000256" key="9">
    <source>
        <dbReference type="ARBA" id="ARBA00023136"/>
    </source>
</evidence>
<dbReference type="GO" id="GO:0051707">
    <property type="term" value="P:response to other organism"/>
    <property type="evidence" value="ECO:0007669"/>
    <property type="project" value="UniProtKB-ARBA"/>
</dbReference>
<dbReference type="PANTHER" id="PTHR32093:SF86">
    <property type="entry name" value="EXTENSIN-LIKE PROTEIN"/>
    <property type="match status" value="1"/>
</dbReference>
<dbReference type="InterPro" id="IPR013210">
    <property type="entry name" value="LRR_N_plant-typ"/>
</dbReference>
<evidence type="ECO:0000256" key="1">
    <source>
        <dbReference type="ARBA" id="ARBA00004191"/>
    </source>
</evidence>
<dbReference type="Pfam" id="PF00560">
    <property type="entry name" value="LRR_1"/>
    <property type="match status" value="5"/>
</dbReference>
<evidence type="ECO:0000256" key="7">
    <source>
        <dbReference type="ARBA" id="ARBA00022737"/>
    </source>
</evidence>
<evidence type="ECO:0000256" key="4">
    <source>
        <dbReference type="ARBA" id="ARBA00022614"/>
    </source>
</evidence>
<evidence type="ECO:0000256" key="2">
    <source>
        <dbReference type="ARBA" id="ARBA00022512"/>
    </source>
</evidence>
<gene>
    <name evidence="16" type="ORF">M569_01507</name>
</gene>
<organism evidence="16 17">
    <name type="scientific">Genlisea aurea</name>
    <dbReference type="NCBI Taxonomy" id="192259"/>
    <lineage>
        <taxon>Eukaryota</taxon>
        <taxon>Viridiplantae</taxon>
        <taxon>Streptophyta</taxon>
        <taxon>Embryophyta</taxon>
        <taxon>Tracheophyta</taxon>
        <taxon>Spermatophyta</taxon>
        <taxon>Magnoliopsida</taxon>
        <taxon>eudicotyledons</taxon>
        <taxon>Gunneridae</taxon>
        <taxon>Pentapetalae</taxon>
        <taxon>asterids</taxon>
        <taxon>lamiids</taxon>
        <taxon>Lamiales</taxon>
        <taxon>Lentibulariaceae</taxon>
        <taxon>Genlisea</taxon>
    </lineage>
</organism>
<keyword evidence="5" id="KW-0812">Transmembrane</keyword>
<evidence type="ECO:0000256" key="11">
    <source>
        <dbReference type="ARBA" id="ARBA00023278"/>
    </source>
</evidence>
<comment type="subcellular location">
    <subcellularLocation>
        <location evidence="1">Secreted</location>
        <location evidence="1">Cell wall</location>
    </subcellularLocation>
</comment>
<accession>S8D0E5</accession>
<dbReference type="Proteomes" id="UP000015453">
    <property type="component" value="Unassembled WGS sequence"/>
</dbReference>
<feature type="chain" id="PRO_5004562178" description="Cell wall hydroxyproline-rich glycoprotein" evidence="14">
    <location>
        <begin position="19"/>
        <end position="409"/>
    </location>
</feature>
<keyword evidence="10" id="KW-0325">Glycoprotein</keyword>
<dbReference type="GO" id="GO:0006952">
    <property type="term" value="P:defense response"/>
    <property type="evidence" value="ECO:0007669"/>
    <property type="project" value="UniProtKB-ARBA"/>
</dbReference>
<keyword evidence="17" id="KW-1185">Reference proteome</keyword>
<dbReference type="FunFam" id="3.80.10.10:FF:000383">
    <property type="entry name" value="Leucine-rich repeat receptor protein kinase EMS1"/>
    <property type="match status" value="1"/>
</dbReference>
<dbReference type="FunFam" id="3.80.10.10:FF:000224">
    <property type="entry name" value="Leucine-rich repeat extensin-like protein 1"/>
    <property type="match status" value="1"/>
</dbReference>
<dbReference type="InterPro" id="IPR003591">
    <property type="entry name" value="Leu-rich_rpt_typical-subtyp"/>
</dbReference>
<protein>
    <recommendedName>
        <fullName evidence="13">Cell wall hydroxyproline-rich glycoprotein</fullName>
    </recommendedName>
</protein>
<reference evidence="16 17" key="1">
    <citation type="journal article" date="2013" name="BMC Genomics">
        <title>The miniature genome of a carnivorous plant Genlisea aurea contains a low number of genes and short non-coding sequences.</title>
        <authorList>
            <person name="Leushkin E.V."/>
            <person name="Sutormin R.A."/>
            <person name="Nabieva E.R."/>
            <person name="Penin A.A."/>
            <person name="Kondrashov A.S."/>
            <person name="Logacheva M.D."/>
        </authorList>
    </citation>
    <scope>NUCLEOTIDE SEQUENCE [LARGE SCALE GENOMIC DNA]</scope>
</reference>